<dbReference type="EC" id="2.8.1.7" evidence="3 8"/>
<dbReference type="NCBIfam" id="TIGR01979">
    <property type="entry name" value="sufS"/>
    <property type="match status" value="1"/>
</dbReference>
<dbReference type="PANTHER" id="PTHR43586">
    <property type="entry name" value="CYSTEINE DESULFURASE"/>
    <property type="match status" value="1"/>
</dbReference>
<accession>A0A497F1Y3</accession>
<keyword evidence="4 8" id="KW-0808">Transferase</keyword>
<dbReference type="PROSITE" id="PS00595">
    <property type="entry name" value="AA_TRANSFER_CLASS_5"/>
    <property type="match status" value="1"/>
</dbReference>
<dbReference type="GO" id="GO:0031071">
    <property type="term" value="F:cysteine desulfurase activity"/>
    <property type="evidence" value="ECO:0007669"/>
    <property type="project" value="UniProtKB-UniRule"/>
</dbReference>
<evidence type="ECO:0000313" key="11">
    <source>
        <dbReference type="EMBL" id="RLE53457.1"/>
    </source>
</evidence>
<dbReference type="InterPro" id="IPR020578">
    <property type="entry name" value="Aminotrans_V_PyrdxlP_BS"/>
</dbReference>
<evidence type="ECO:0000256" key="8">
    <source>
        <dbReference type="RuleBase" id="RU004506"/>
    </source>
</evidence>
<evidence type="ECO:0000313" key="12">
    <source>
        <dbReference type="Proteomes" id="UP000272051"/>
    </source>
</evidence>
<feature type="domain" description="Aminotransferase class V" evidence="9">
    <location>
        <begin position="23"/>
        <end position="393"/>
    </location>
</feature>
<comment type="catalytic activity">
    <reaction evidence="6 8">
        <text>(sulfur carrier)-H + L-cysteine = (sulfur carrier)-SH + L-alanine</text>
        <dbReference type="Rhea" id="RHEA:43892"/>
        <dbReference type="Rhea" id="RHEA-COMP:14737"/>
        <dbReference type="Rhea" id="RHEA-COMP:14739"/>
        <dbReference type="ChEBI" id="CHEBI:29917"/>
        <dbReference type="ChEBI" id="CHEBI:35235"/>
        <dbReference type="ChEBI" id="CHEBI:57972"/>
        <dbReference type="ChEBI" id="CHEBI:64428"/>
        <dbReference type="EC" id="2.8.1.7"/>
    </reaction>
</comment>
<organism evidence="11 12">
    <name type="scientific">Thermoproteota archaeon</name>
    <dbReference type="NCBI Taxonomy" id="2056631"/>
    <lineage>
        <taxon>Archaea</taxon>
        <taxon>Thermoproteota</taxon>
    </lineage>
</organism>
<evidence type="ECO:0000256" key="7">
    <source>
        <dbReference type="RuleBase" id="RU004504"/>
    </source>
</evidence>
<dbReference type="InterPro" id="IPR016454">
    <property type="entry name" value="Cysteine_dSase"/>
</dbReference>
<dbReference type="Proteomes" id="UP000272051">
    <property type="component" value="Unassembled WGS sequence"/>
</dbReference>
<keyword evidence="5 8" id="KW-0663">Pyridoxal phosphate</keyword>
<dbReference type="PANTHER" id="PTHR43586:SF8">
    <property type="entry name" value="CYSTEINE DESULFURASE 1, CHLOROPLASTIC"/>
    <property type="match status" value="1"/>
</dbReference>
<dbReference type="CDD" id="cd06453">
    <property type="entry name" value="SufS_like"/>
    <property type="match status" value="1"/>
</dbReference>
<dbReference type="SUPFAM" id="SSF53383">
    <property type="entry name" value="PLP-dependent transferases"/>
    <property type="match status" value="1"/>
</dbReference>
<dbReference type="PIRSF" id="PIRSF005572">
    <property type="entry name" value="NifS"/>
    <property type="match status" value="1"/>
</dbReference>
<comment type="caution">
    <text evidence="11">The sequence shown here is derived from an EMBL/GenBank/DDBJ whole genome shotgun (WGS) entry which is preliminary data.</text>
</comment>
<dbReference type="EMBL" id="QMQX01000010">
    <property type="protein sequence ID" value="RLE53457.1"/>
    <property type="molecule type" value="Genomic_DNA"/>
</dbReference>
<comment type="function">
    <text evidence="8">Catalyzes the removal of elemental sulfur and selenium atoms from L-cysteine, L-cystine, L-selenocysteine, and L-selenocystine to produce L-alanine.</text>
</comment>
<evidence type="ECO:0000259" key="9">
    <source>
        <dbReference type="Pfam" id="PF00266"/>
    </source>
</evidence>
<comment type="cofactor">
    <cofactor evidence="1 7">
        <name>pyridoxal 5'-phosphate</name>
        <dbReference type="ChEBI" id="CHEBI:597326"/>
    </cofactor>
</comment>
<evidence type="ECO:0000256" key="5">
    <source>
        <dbReference type="ARBA" id="ARBA00022898"/>
    </source>
</evidence>
<dbReference type="GO" id="GO:0006534">
    <property type="term" value="P:cysteine metabolic process"/>
    <property type="evidence" value="ECO:0007669"/>
    <property type="project" value="UniProtKB-UniRule"/>
</dbReference>
<dbReference type="Pfam" id="PF00266">
    <property type="entry name" value="Aminotran_5"/>
    <property type="match status" value="1"/>
</dbReference>
<dbReference type="InterPro" id="IPR010970">
    <property type="entry name" value="Cys_dSase_SufS"/>
</dbReference>
<dbReference type="InterPro" id="IPR015424">
    <property type="entry name" value="PyrdxlP-dep_Trfase"/>
</dbReference>
<dbReference type="AlphaFoldDB" id="A0A497F1Y3"/>
<evidence type="ECO:0000256" key="6">
    <source>
        <dbReference type="ARBA" id="ARBA00050776"/>
    </source>
</evidence>
<evidence type="ECO:0000256" key="1">
    <source>
        <dbReference type="ARBA" id="ARBA00001933"/>
    </source>
</evidence>
<dbReference type="Gene3D" id="3.90.1150.10">
    <property type="entry name" value="Aspartate Aminotransferase, domain 1"/>
    <property type="match status" value="1"/>
</dbReference>
<evidence type="ECO:0000313" key="10">
    <source>
        <dbReference type="EMBL" id="RLE49891.1"/>
    </source>
</evidence>
<dbReference type="InterPro" id="IPR015421">
    <property type="entry name" value="PyrdxlP-dep_Trfase_major"/>
</dbReference>
<sequence length="407" mass="45464">MDVERIREDFPILSRSINGHQLIYFDNAASSLKPIQVVDAIADFYRSHYSNVHRGLHTLSQEASKLYEDAHETLAKFIGATFEEIIFTKNTTEGLNMVAYGWGLKHLSEGDEVIIALMDHHSNMLPWRKLAEYKKVKVKYVSFTSDGDLNYEELQSLITKKTRIIALAHVSNVLGTIIDIKKVAKLAHEVGAIFVVDGAQSVPHIPINVKDMDIDFLAFSGHKMLGPTGIGVLYGRRDLLEKMDVIMIGGGCIDDVTISDVKLTSLPWRFEAGTPHIAGGIGLAKAAEYLMNIGMKNVREHEAKLTEYVLKRLNELENVEVYGPREVSKRSGVVSFNVKGLDPDYVGMILDKHGIAVRTGKHCAHPLHYSLGINGSVRASFYVYNTTWEIDKFTDALLPLIKNKMRA</sequence>
<dbReference type="GO" id="GO:0030170">
    <property type="term" value="F:pyridoxal phosphate binding"/>
    <property type="evidence" value="ECO:0007669"/>
    <property type="project" value="UniProtKB-UniRule"/>
</dbReference>
<evidence type="ECO:0000256" key="3">
    <source>
        <dbReference type="ARBA" id="ARBA00012239"/>
    </source>
</evidence>
<gene>
    <name evidence="10" type="ORF">DRJ31_03345</name>
    <name evidence="11" type="ORF">DRJ33_01000</name>
</gene>
<dbReference type="InterPro" id="IPR000192">
    <property type="entry name" value="Aminotrans_V_dom"/>
</dbReference>
<dbReference type="Proteomes" id="UP000278475">
    <property type="component" value="Unassembled WGS sequence"/>
</dbReference>
<protein>
    <recommendedName>
        <fullName evidence="3 8">Cysteine desulfurase</fullName>
        <ecNumber evidence="3 8">2.8.1.7</ecNumber>
    </recommendedName>
</protein>
<reference evidence="12 13" key="1">
    <citation type="submission" date="2018-06" db="EMBL/GenBank/DDBJ databases">
        <title>Extensive metabolic versatility and redundancy in microbially diverse, dynamic hydrothermal sediments.</title>
        <authorList>
            <person name="Dombrowski N."/>
            <person name="Teske A."/>
            <person name="Baker B.J."/>
        </authorList>
    </citation>
    <scope>NUCLEOTIDE SEQUENCE [LARGE SCALE GENOMIC DNA]</scope>
    <source>
        <strain evidence="11">B34_G17</strain>
        <strain evidence="10">B66_G16</strain>
    </source>
</reference>
<evidence type="ECO:0000313" key="13">
    <source>
        <dbReference type="Proteomes" id="UP000278475"/>
    </source>
</evidence>
<evidence type="ECO:0000256" key="4">
    <source>
        <dbReference type="ARBA" id="ARBA00022679"/>
    </source>
</evidence>
<dbReference type="EMBL" id="QMQV01000019">
    <property type="protein sequence ID" value="RLE49891.1"/>
    <property type="molecule type" value="Genomic_DNA"/>
</dbReference>
<name>A0A497F1Y3_9CREN</name>
<proteinExistence type="inferred from homology"/>
<comment type="similarity">
    <text evidence="2 8">Belongs to the class-V pyridoxal-phosphate-dependent aminotransferase family. Csd subfamily.</text>
</comment>
<dbReference type="Gene3D" id="3.40.640.10">
    <property type="entry name" value="Type I PLP-dependent aspartate aminotransferase-like (Major domain)"/>
    <property type="match status" value="1"/>
</dbReference>
<evidence type="ECO:0000256" key="2">
    <source>
        <dbReference type="ARBA" id="ARBA00010447"/>
    </source>
</evidence>
<dbReference type="InterPro" id="IPR015422">
    <property type="entry name" value="PyrdxlP-dep_Trfase_small"/>
</dbReference>